<keyword evidence="6 12" id="KW-0418">Kinase</keyword>
<dbReference type="InterPro" id="IPR003660">
    <property type="entry name" value="HAMP_dom"/>
</dbReference>
<evidence type="ECO:0000256" key="8">
    <source>
        <dbReference type="SAM" id="Coils"/>
    </source>
</evidence>
<comment type="catalytic activity">
    <reaction evidence="1">
        <text>ATP + protein L-histidine = ADP + protein N-phospho-L-histidine.</text>
        <dbReference type="EC" id="2.7.13.3"/>
    </reaction>
</comment>
<dbReference type="EC" id="2.7.13.3" evidence="3"/>
<dbReference type="PANTHER" id="PTHR45453">
    <property type="entry name" value="PHOSPHATE REGULON SENSOR PROTEIN PHOR"/>
    <property type="match status" value="1"/>
</dbReference>
<feature type="transmembrane region" description="Helical" evidence="9">
    <location>
        <begin position="7"/>
        <end position="33"/>
    </location>
</feature>
<dbReference type="Gene3D" id="1.10.287.130">
    <property type="match status" value="1"/>
</dbReference>
<dbReference type="PROSITE" id="PS50885">
    <property type="entry name" value="HAMP"/>
    <property type="match status" value="1"/>
</dbReference>
<dbReference type="CDD" id="cd06225">
    <property type="entry name" value="HAMP"/>
    <property type="match status" value="1"/>
</dbReference>
<proteinExistence type="predicted"/>
<comment type="subcellular location">
    <subcellularLocation>
        <location evidence="2">Membrane</location>
    </subcellularLocation>
</comment>
<dbReference type="SMART" id="SM00304">
    <property type="entry name" value="HAMP"/>
    <property type="match status" value="1"/>
</dbReference>
<keyword evidence="13" id="KW-1185">Reference proteome</keyword>
<evidence type="ECO:0000256" key="2">
    <source>
        <dbReference type="ARBA" id="ARBA00004370"/>
    </source>
</evidence>
<evidence type="ECO:0000256" key="4">
    <source>
        <dbReference type="ARBA" id="ARBA00022553"/>
    </source>
</evidence>
<gene>
    <name evidence="12" type="ORF">DesyoDRAFT_2035</name>
</gene>
<dbReference type="CDD" id="cd00082">
    <property type="entry name" value="HisKA"/>
    <property type="match status" value="1"/>
</dbReference>
<dbReference type="SUPFAM" id="SSF55874">
    <property type="entry name" value="ATPase domain of HSP90 chaperone/DNA topoisomerase II/histidine kinase"/>
    <property type="match status" value="1"/>
</dbReference>
<dbReference type="HOGENOM" id="CLU_000445_89_6_9"/>
<dbReference type="AlphaFoldDB" id="H5XU39"/>
<evidence type="ECO:0000259" key="11">
    <source>
        <dbReference type="PROSITE" id="PS50885"/>
    </source>
</evidence>
<feature type="domain" description="Histidine kinase" evidence="10">
    <location>
        <begin position="269"/>
        <end position="483"/>
    </location>
</feature>
<feature type="transmembrane region" description="Helical" evidence="9">
    <location>
        <begin position="176"/>
        <end position="199"/>
    </location>
</feature>
<keyword evidence="4" id="KW-0597">Phosphoprotein</keyword>
<feature type="coiled-coil region" evidence="8">
    <location>
        <begin position="232"/>
        <end position="262"/>
    </location>
</feature>
<evidence type="ECO:0000256" key="9">
    <source>
        <dbReference type="SAM" id="Phobius"/>
    </source>
</evidence>
<dbReference type="InterPro" id="IPR005467">
    <property type="entry name" value="His_kinase_dom"/>
</dbReference>
<keyword evidence="7" id="KW-0902">Two-component regulatory system</keyword>
<dbReference type="Proteomes" id="UP000005104">
    <property type="component" value="Chromosome"/>
</dbReference>
<evidence type="ECO:0000259" key="10">
    <source>
        <dbReference type="PROSITE" id="PS50109"/>
    </source>
</evidence>
<dbReference type="GO" id="GO:0004721">
    <property type="term" value="F:phosphoprotein phosphatase activity"/>
    <property type="evidence" value="ECO:0007669"/>
    <property type="project" value="TreeGrafter"/>
</dbReference>
<dbReference type="GO" id="GO:0016036">
    <property type="term" value="P:cellular response to phosphate starvation"/>
    <property type="evidence" value="ECO:0007669"/>
    <property type="project" value="TreeGrafter"/>
</dbReference>
<dbReference type="PROSITE" id="PS50109">
    <property type="entry name" value="HIS_KIN"/>
    <property type="match status" value="1"/>
</dbReference>
<dbReference type="Pfam" id="PF02518">
    <property type="entry name" value="HATPase_c"/>
    <property type="match status" value="1"/>
</dbReference>
<accession>H5XU39</accession>
<dbReference type="SMART" id="SM00387">
    <property type="entry name" value="HATPase_c"/>
    <property type="match status" value="1"/>
</dbReference>
<dbReference type="eggNOG" id="COG5002">
    <property type="taxonomic scope" value="Bacteria"/>
</dbReference>
<dbReference type="InterPro" id="IPR036890">
    <property type="entry name" value="HATPase_C_sf"/>
</dbReference>
<evidence type="ECO:0000256" key="7">
    <source>
        <dbReference type="ARBA" id="ARBA00023012"/>
    </source>
</evidence>
<protein>
    <recommendedName>
        <fullName evidence="3">histidine kinase</fullName>
        <ecNumber evidence="3">2.7.13.3</ecNumber>
    </recommendedName>
</protein>
<dbReference type="STRING" id="768710.DesyoDRAFT_2035"/>
<dbReference type="RefSeq" id="WP_007782470.1">
    <property type="nucleotide sequence ID" value="NZ_CM001441.1"/>
</dbReference>
<evidence type="ECO:0000313" key="13">
    <source>
        <dbReference type="Proteomes" id="UP000005104"/>
    </source>
</evidence>
<dbReference type="InterPro" id="IPR036097">
    <property type="entry name" value="HisK_dim/P_sf"/>
</dbReference>
<dbReference type="SMART" id="SM00388">
    <property type="entry name" value="HisKA"/>
    <property type="match status" value="1"/>
</dbReference>
<dbReference type="PANTHER" id="PTHR45453:SF3">
    <property type="entry name" value="HISTIDINE KINASE"/>
    <property type="match status" value="1"/>
</dbReference>
<keyword evidence="9" id="KW-0472">Membrane</keyword>
<name>H5XU39_9FIRM</name>
<dbReference type="OrthoDB" id="9786919at2"/>
<dbReference type="Gene3D" id="3.30.565.10">
    <property type="entry name" value="Histidine kinase-like ATPase, C-terminal domain"/>
    <property type="match status" value="1"/>
</dbReference>
<evidence type="ECO:0000256" key="6">
    <source>
        <dbReference type="ARBA" id="ARBA00022777"/>
    </source>
</evidence>
<sequence length="483" mass="53614">MKSKKRFFGIFGKVLLYTMLILLIVTGGMFAFFSNQIKAAVTLTQQKQAAEDFLPLMTQLKGKTNEEITEFAQKFHEENRSFKFRFQNADGEILFETEDFEMPSGFEIPPDFDKKFSALGKVITRKNDLFVNGFATGPTGGIPERVVFLSAENGLKLSIITPFTGRTVYDGILAKAAWTFGLILVLSFLTAALFAWLIASPVRRIAADARSMAQLRDVAPPLPRGDEIGQLAEDVYSMYEELKSTIRKLEAEMEHVKEIEEKQRYFFSAASHELKTPIAATSAILEGLLGDVIAPEEYPAYLRECLKLNKEQTRLVSEILEIVKLGNIDKREQAVVNLRDCVNHVLPPLIPIIEAKGQQLTVEIAKDIPCTLDTGLFAKTLSNVILNAAQNSPENSEIRVWATEGVGSVRLSVWNGNAHIPKAALSRLYEPFYRADEARTAGCGRSGLGLTIVQKALQLQGFPFAIENADGGVLFWVDIASPR</sequence>
<evidence type="ECO:0000256" key="3">
    <source>
        <dbReference type="ARBA" id="ARBA00012438"/>
    </source>
</evidence>
<evidence type="ECO:0000256" key="1">
    <source>
        <dbReference type="ARBA" id="ARBA00000085"/>
    </source>
</evidence>
<dbReference type="InterPro" id="IPR003661">
    <property type="entry name" value="HisK_dim/P_dom"/>
</dbReference>
<dbReference type="EMBL" id="CM001441">
    <property type="protein sequence ID" value="EHQ89135.1"/>
    <property type="molecule type" value="Genomic_DNA"/>
</dbReference>
<dbReference type="Gene3D" id="6.10.340.10">
    <property type="match status" value="1"/>
</dbReference>
<dbReference type="InterPro" id="IPR050351">
    <property type="entry name" value="BphY/WalK/GraS-like"/>
</dbReference>
<dbReference type="GO" id="GO:0000155">
    <property type="term" value="F:phosphorelay sensor kinase activity"/>
    <property type="evidence" value="ECO:0007669"/>
    <property type="project" value="InterPro"/>
</dbReference>
<dbReference type="Pfam" id="PF00512">
    <property type="entry name" value="HisKA"/>
    <property type="match status" value="1"/>
</dbReference>
<reference evidence="12 13" key="1">
    <citation type="submission" date="2011-11" db="EMBL/GenBank/DDBJ databases">
        <title>The Noncontiguous Finished genome of Desulfosporosinus youngiae DSM 17734.</title>
        <authorList>
            <consortium name="US DOE Joint Genome Institute (JGI-PGF)"/>
            <person name="Lucas S."/>
            <person name="Han J."/>
            <person name="Lapidus A."/>
            <person name="Cheng J.-F."/>
            <person name="Goodwin L."/>
            <person name="Pitluck S."/>
            <person name="Peters L."/>
            <person name="Ovchinnikova G."/>
            <person name="Lu M."/>
            <person name="Land M.L."/>
            <person name="Hauser L."/>
            <person name="Pester M."/>
            <person name="Spring S."/>
            <person name="Ollivier B."/>
            <person name="Rattei T."/>
            <person name="Klenk H.-P."/>
            <person name="Wagner M."/>
            <person name="Loy A."/>
            <person name="Woyke T.J."/>
        </authorList>
    </citation>
    <scope>NUCLEOTIDE SEQUENCE [LARGE SCALE GENOMIC DNA]</scope>
    <source>
        <strain evidence="12 13">DSM 17734</strain>
    </source>
</reference>
<keyword evidence="9" id="KW-1133">Transmembrane helix</keyword>
<dbReference type="InterPro" id="IPR003594">
    <property type="entry name" value="HATPase_dom"/>
</dbReference>
<dbReference type="GO" id="GO:0005886">
    <property type="term" value="C:plasma membrane"/>
    <property type="evidence" value="ECO:0007669"/>
    <property type="project" value="TreeGrafter"/>
</dbReference>
<keyword evidence="9" id="KW-0812">Transmembrane</keyword>
<organism evidence="12 13">
    <name type="scientific">Desulfosporosinus youngiae DSM 17734</name>
    <dbReference type="NCBI Taxonomy" id="768710"/>
    <lineage>
        <taxon>Bacteria</taxon>
        <taxon>Bacillati</taxon>
        <taxon>Bacillota</taxon>
        <taxon>Clostridia</taxon>
        <taxon>Eubacteriales</taxon>
        <taxon>Desulfitobacteriaceae</taxon>
        <taxon>Desulfosporosinus</taxon>
    </lineage>
</organism>
<evidence type="ECO:0000313" key="12">
    <source>
        <dbReference type="EMBL" id="EHQ89135.1"/>
    </source>
</evidence>
<feature type="domain" description="HAMP" evidence="11">
    <location>
        <begin position="196"/>
        <end position="247"/>
    </location>
</feature>
<keyword evidence="8" id="KW-0175">Coiled coil</keyword>
<dbReference type="Pfam" id="PF00672">
    <property type="entry name" value="HAMP"/>
    <property type="match status" value="1"/>
</dbReference>
<keyword evidence="5" id="KW-0808">Transferase</keyword>
<evidence type="ECO:0000256" key="5">
    <source>
        <dbReference type="ARBA" id="ARBA00022679"/>
    </source>
</evidence>
<dbReference type="SUPFAM" id="SSF47384">
    <property type="entry name" value="Homodimeric domain of signal transducing histidine kinase"/>
    <property type="match status" value="1"/>
</dbReference>